<sequence>MAQKNDLSQPPAQLLNTKARFAGDDTVNKVLRNDFIEIVNVHHLAFGAVIYLPVEVDDTAFDDQLEKPLFSRLDDNQKALRYALPKAVKVLANPEEHIPQLTQNAEGVATNPELTMSLMIGYPTVPVGAIVEWLEETQNGKHRRVWWYVHSITAKGTTGAFVIHDLVPCADFEQAISGGLVSA</sequence>
<accession>A0A0H3ZPQ0</accession>
<protein>
    <submittedName>
        <fullName evidence="1">Uncharacterized protein</fullName>
    </submittedName>
</protein>
<evidence type="ECO:0000313" key="1">
    <source>
        <dbReference type="EMBL" id="AKN38185.1"/>
    </source>
</evidence>
<organism evidence="1">
    <name type="scientific">Vibrio splendidus</name>
    <dbReference type="NCBI Taxonomy" id="29497"/>
    <lineage>
        <taxon>Bacteria</taxon>
        <taxon>Pseudomonadati</taxon>
        <taxon>Pseudomonadota</taxon>
        <taxon>Gammaproteobacteria</taxon>
        <taxon>Vibrionales</taxon>
        <taxon>Vibrionaceae</taxon>
        <taxon>Vibrio</taxon>
    </lineage>
</organism>
<dbReference type="AlphaFoldDB" id="A0A0H3ZPQ0"/>
<reference evidence="1" key="1">
    <citation type="journal article" date="2015" name="MBio">
        <title>Eco-Evolutionary Dynamics of Episomes among Ecologically Cohesive Bacterial Populations.</title>
        <authorList>
            <person name="Xue H."/>
            <person name="Cordero O.X."/>
            <person name="Camas F.M."/>
            <person name="Trimble W."/>
            <person name="Meyer F."/>
            <person name="Guglielmini J."/>
            <person name="Rocha E.P."/>
            <person name="Polz M.F."/>
        </authorList>
    </citation>
    <scope>NUCLEOTIDE SEQUENCE</scope>
    <source>
        <strain evidence="1">FF_145</strain>
    </source>
</reference>
<name>A0A0H3ZPQ0_VIBSP</name>
<dbReference type="EMBL" id="KP795572">
    <property type="protein sequence ID" value="AKN38185.1"/>
    <property type="molecule type" value="Genomic_DNA"/>
</dbReference>
<proteinExistence type="predicted"/>